<accession>A0A2A6FRG8</accession>
<evidence type="ECO:0000256" key="3">
    <source>
        <dbReference type="SAM" id="Phobius"/>
    </source>
</evidence>
<evidence type="ECO:0000313" key="5">
    <source>
        <dbReference type="Proteomes" id="UP000219994"/>
    </source>
</evidence>
<keyword evidence="3" id="KW-0472">Membrane</keyword>
<organism evidence="4 5">
    <name type="scientific">Candidatus Lumbricidiphila eiseniae</name>
    <dbReference type="NCBI Taxonomy" id="1969409"/>
    <lineage>
        <taxon>Bacteria</taxon>
        <taxon>Bacillati</taxon>
        <taxon>Actinomycetota</taxon>
        <taxon>Actinomycetes</taxon>
        <taxon>Micrococcales</taxon>
        <taxon>Microbacteriaceae</taxon>
        <taxon>Candidatus Lumbricidiphila</taxon>
    </lineage>
</organism>
<protein>
    <submittedName>
        <fullName evidence="4">Uncharacterized protein</fullName>
    </submittedName>
</protein>
<evidence type="ECO:0000256" key="2">
    <source>
        <dbReference type="SAM" id="MobiDB-lite"/>
    </source>
</evidence>
<evidence type="ECO:0000313" key="4">
    <source>
        <dbReference type="EMBL" id="PDQ35485.1"/>
    </source>
</evidence>
<reference evidence="5" key="1">
    <citation type="submission" date="2017-03" db="EMBL/GenBank/DDBJ databases">
        <authorList>
            <person name="Lund M.B."/>
        </authorList>
    </citation>
    <scope>NUCLEOTIDE SEQUENCE [LARGE SCALE GENOMIC DNA]</scope>
</reference>
<dbReference type="Proteomes" id="UP000219994">
    <property type="component" value="Unassembled WGS sequence"/>
</dbReference>
<keyword evidence="3" id="KW-1133">Transmembrane helix</keyword>
<feature type="transmembrane region" description="Helical" evidence="3">
    <location>
        <begin position="713"/>
        <end position="738"/>
    </location>
</feature>
<proteinExistence type="predicted"/>
<feature type="coiled-coil region" evidence="1">
    <location>
        <begin position="621"/>
        <end position="699"/>
    </location>
</feature>
<sequence>MALLTRKKGAKEDTPSQSTTAAGSKAPKRKLRENERLRSVLKESTFGAAIETLERNIRFRLVPDASGNPRWLALLLHAESIGGLSEKTKRDEAKGSLVQQIISDQIEAITTEQMLAREFFAIVPSKLTLERMGEYSLLANATYYWIVFSSVDGELRFDQNIGPATYRQALAIQNGTSIQEEIENAEGGADTWARIEIGAAAAAADTTADAAAAAQSAPAAVGALDVAARTGTDDEIFRDGAVAQVAEHVLDESALVVDEIPAFDPDIDDADDFYTSLEAGNGGDAGFDELAELPEGVDDDLLDGDVPNDFGDEAPEPVYEETEEKTPHTQYLEHNKARQFSEQQMRESVARRFLAEELDLEVELSEFDKAFGRADAPKVNVSELIPVDNTDWLGSQVAQMAGAANSELEALHHRHDQELRQSFIDLTSRHIQEVIRQVSLNDTTAKFGKMMGLATKDREKAVKESHSTVVRRRQEIDQRFNEEAEAAAAAAAAQVRAAHIQMNRGRRDTALAQVDRDVAQDIETKYENERQQILRMRRADAELGLQQGKTLIHEALASIRQEQSEAEARLLTEWNARLLLVVDQNRKADIVRAEALAENLSRTNAIEQEHRLSAERIEAMRVDHAERVAHLESRVQQIQQEALVKLRRAEADWQHQLGESNRVIQELQEQMKNLSDSIREQYEERMEVLRESRNSAAEELEMNNKATGRLHKVLILVMVVLVVAALTVGGIAGWVIALKFSGELSTQSLGATQGFTTAVVLALGS</sequence>
<keyword evidence="1" id="KW-0175">Coiled coil</keyword>
<dbReference type="AlphaFoldDB" id="A0A2A6FRG8"/>
<name>A0A2A6FRG8_9MICO</name>
<dbReference type="EMBL" id="NAEP01000032">
    <property type="protein sequence ID" value="PDQ35485.1"/>
    <property type="molecule type" value="Genomic_DNA"/>
</dbReference>
<keyword evidence="3" id="KW-0812">Transmembrane</keyword>
<gene>
    <name evidence="4" type="ORF">B5766_05310</name>
</gene>
<evidence type="ECO:0000256" key="1">
    <source>
        <dbReference type="SAM" id="Coils"/>
    </source>
</evidence>
<feature type="region of interest" description="Disordered" evidence="2">
    <location>
        <begin position="1"/>
        <end position="34"/>
    </location>
</feature>
<comment type="caution">
    <text evidence="4">The sequence shown here is derived from an EMBL/GenBank/DDBJ whole genome shotgun (WGS) entry which is preliminary data.</text>
</comment>